<organism evidence="1">
    <name type="scientific">Manihot esculenta</name>
    <name type="common">Cassava</name>
    <name type="synonym">Jatropha manihot</name>
    <dbReference type="NCBI Taxonomy" id="3983"/>
    <lineage>
        <taxon>Eukaryota</taxon>
        <taxon>Viridiplantae</taxon>
        <taxon>Streptophyta</taxon>
        <taxon>Embryophyta</taxon>
        <taxon>Tracheophyta</taxon>
        <taxon>Spermatophyta</taxon>
        <taxon>Magnoliopsida</taxon>
        <taxon>eudicotyledons</taxon>
        <taxon>Gunneridae</taxon>
        <taxon>Pentapetalae</taxon>
        <taxon>rosids</taxon>
        <taxon>fabids</taxon>
        <taxon>Malpighiales</taxon>
        <taxon>Euphorbiaceae</taxon>
        <taxon>Crotonoideae</taxon>
        <taxon>Manihoteae</taxon>
        <taxon>Manihot</taxon>
    </lineage>
</organism>
<reference evidence="1" key="1">
    <citation type="submission" date="2016-02" db="EMBL/GenBank/DDBJ databases">
        <title>WGS assembly of Manihot esculenta.</title>
        <authorList>
            <person name="Bredeson J.V."/>
            <person name="Prochnik S.E."/>
            <person name="Lyons J.B."/>
            <person name="Schmutz J."/>
            <person name="Grimwood J."/>
            <person name="Vrebalov J."/>
            <person name="Bart R.S."/>
            <person name="Amuge T."/>
            <person name="Ferguson M.E."/>
            <person name="Green R."/>
            <person name="Putnam N."/>
            <person name="Stites J."/>
            <person name="Rounsley S."/>
            <person name="Rokhsar D.S."/>
        </authorList>
    </citation>
    <scope>NUCLEOTIDE SEQUENCE [LARGE SCALE GENOMIC DNA]</scope>
    <source>
        <tissue evidence="1">Leaf</tissue>
    </source>
</reference>
<dbReference type="EMBL" id="CM004389">
    <property type="protein sequence ID" value="OAY54800.1"/>
    <property type="molecule type" value="Genomic_DNA"/>
</dbReference>
<dbReference type="AlphaFoldDB" id="A0A2C9W695"/>
<protein>
    <submittedName>
        <fullName evidence="1">Uncharacterized protein</fullName>
    </submittedName>
</protein>
<evidence type="ECO:0000313" key="1">
    <source>
        <dbReference type="EMBL" id="OAY54800.1"/>
    </source>
</evidence>
<proteinExistence type="predicted"/>
<accession>A0A2C9W695</accession>
<sequence>MDSQNIVLPVNSGHAADVIPVTEKKKKRRSWFFLCCSNVEIDSEQDVKEKALELLNDDNNSKSRCCFMSCFSNVEMYQSKEGTIRIRNSV</sequence>
<gene>
    <name evidence="1" type="ORF">MANES_03G102800</name>
</gene>
<name>A0A2C9W695_MANES</name>